<evidence type="ECO:0000256" key="1">
    <source>
        <dbReference type="ARBA" id="ARBA00001946"/>
    </source>
</evidence>
<gene>
    <name evidence="6" type="ORF">BKA15_003051</name>
</gene>
<dbReference type="Pfam" id="PF00293">
    <property type="entry name" value="NUDIX"/>
    <property type="match status" value="1"/>
</dbReference>
<name>A0A7Y9I7P1_9ACTN</name>
<dbReference type="PANTHER" id="PTHR43046">
    <property type="entry name" value="GDP-MANNOSE MANNOSYL HYDROLASE"/>
    <property type="match status" value="1"/>
</dbReference>
<evidence type="ECO:0000256" key="4">
    <source>
        <dbReference type="RuleBase" id="RU003476"/>
    </source>
</evidence>
<reference evidence="6 7" key="1">
    <citation type="submission" date="2020-07" db="EMBL/GenBank/DDBJ databases">
        <title>Sequencing the genomes of 1000 actinobacteria strains.</title>
        <authorList>
            <person name="Klenk H.-P."/>
        </authorList>
    </citation>
    <scope>NUCLEOTIDE SEQUENCE [LARGE SCALE GENOMIC DNA]</scope>
    <source>
        <strain evidence="6 7">DSM 22083</strain>
    </source>
</reference>
<dbReference type="InterPro" id="IPR020476">
    <property type="entry name" value="Nudix_hydrolase"/>
</dbReference>
<dbReference type="PROSITE" id="PS51462">
    <property type="entry name" value="NUDIX"/>
    <property type="match status" value="1"/>
</dbReference>
<evidence type="ECO:0000313" key="6">
    <source>
        <dbReference type="EMBL" id="NYE71722.1"/>
    </source>
</evidence>
<dbReference type="Gene3D" id="3.90.79.10">
    <property type="entry name" value="Nucleoside Triphosphate Pyrophosphohydrolase"/>
    <property type="match status" value="1"/>
</dbReference>
<dbReference type="SUPFAM" id="SSF55811">
    <property type="entry name" value="Nudix"/>
    <property type="match status" value="1"/>
</dbReference>
<keyword evidence="3 4" id="KW-0378">Hydrolase</keyword>
<accession>A0A7Y9I7P1</accession>
<evidence type="ECO:0000313" key="7">
    <source>
        <dbReference type="Proteomes" id="UP000569914"/>
    </source>
</evidence>
<comment type="cofactor">
    <cofactor evidence="1">
        <name>Mg(2+)</name>
        <dbReference type="ChEBI" id="CHEBI:18420"/>
    </cofactor>
</comment>
<comment type="similarity">
    <text evidence="2 4">Belongs to the Nudix hydrolase family.</text>
</comment>
<dbReference type="Proteomes" id="UP000569914">
    <property type="component" value="Unassembled WGS sequence"/>
</dbReference>
<sequence length="145" mass="15842">MSPTDQRLQRIGAYAVCRAEDGSILLSRYRSGTWGLPGGGVDHGEHPEQGVVREVEEETGYLVRVTELLGIHTNRWTTTSGHDLHSVNIVYGVEIVGGELRHEVDGSSDQAAWLTDAELDQVPRAKIIDLVRNGLSNTPTRSIGL</sequence>
<dbReference type="CDD" id="cd02883">
    <property type="entry name" value="NUDIX_Hydrolase"/>
    <property type="match status" value="1"/>
</dbReference>
<proteinExistence type="inferred from homology"/>
<evidence type="ECO:0000259" key="5">
    <source>
        <dbReference type="PROSITE" id="PS51462"/>
    </source>
</evidence>
<dbReference type="InterPro" id="IPR015797">
    <property type="entry name" value="NUDIX_hydrolase-like_dom_sf"/>
</dbReference>
<dbReference type="AlphaFoldDB" id="A0A7Y9I7P1"/>
<comment type="caution">
    <text evidence="6">The sequence shown here is derived from an EMBL/GenBank/DDBJ whole genome shotgun (WGS) entry which is preliminary data.</text>
</comment>
<dbReference type="GO" id="GO:0016787">
    <property type="term" value="F:hydrolase activity"/>
    <property type="evidence" value="ECO:0007669"/>
    <property type="project" value="UniProtKB-KW"/>
</dbReference>
<dbReference type="InterPro" id="IPR020084">
    <property type="entry name" value="NUDIX_hydrolase_CS"/>
</dbReference>
<protein>
    <submittedName>
        <fullName evidence="6">8-oxo-dGTP pyrophosphatase MutT (NUDIX family)</fullName>
    </submittedName>
</protein>
<dbReference type="InterPro" id="IPR000086">
    <property type="entry name" value="NUDIX_hydrolase_dom"/>
</dbReference>
<evidence type="ECO:0000256" key="2">
    <source>
        <dbReference type="ARBA" id="ARBA00005582"/>
    </source>
</evidence>
<dbReference type="RefSeq" id="WP_179752065.1">
    <property type="nucleotide sequence ID" value="NZ_JACCBU010000001.1"/>
</dbReference>
<keyword evidence="7" id="KW-1185">Reference proteome</keyword>
<dbReference type="EMBL" id="JACCBU010000001">
    <property type="protein sequence ID" value="NYE71722.1"/>
    <property type="molecule type" value="Genomic_DNA"/>
</dbReference>
<dbReference type="PRINTS" id="PR00502">
    <property type="entry name" value="NUDIXFAMILY"/>
</dbReference>
<dbReference type="PROSITE" id="PS00893">
    <property type="entry name" value="NUDIX_BOX"/>
    <property type="match status" value="1"/>
</dbReference>
<feature type="domain" description="Nudix hydrolase" evidence="5">
    <location>
        <begin position="6"/>
        <end position="136"/>
    </location>
</feature>
<evidence type="ECO:0000256" key="3">
    <source>
        <dbReference type="ARBA" id="ARBA00022801"/>
    </source>
</evidence>
<organism evidence="6 7">
    <name type="scientific">Microlunatus parietis</name>
    <dbReference type="NCBI Taxonomy" id="682979"/>
    <lineage>
        <taxon>Bacteria</taxon>
        <taxon>Bacillati</taxon>
        <taxon>Actinomycetota</taxon>
        <taxon>Actinomycetes</taxon>
        <taxon>Propionibacteriales</taxon>
        <taxon>Propionibacteriaceae</taxon>
        <taxon>Microlunatus</taxon>
    </lineage>
</organism>
<dbReference type="PANTHER" id="PTHR43046:SF14">
    <property type="entry name" value="MUTT_NUDIX FAMILY PROTEIN"/>
    <property type="match status" value="1"/>
</dbReference>